<dbReference type="RefSeq" id="XP_020067592.1">
    <property type="nucleotide sequence ID" value="XM_020209127.1"/>
</dbReference>
<dbReference type="GO" id="GO:0005992">
    <property type="term" value="P:trehalose biosynthetic process"/>
    <property type="evidence" value="ECO:0007669"/>
    <property type="project" value="InterPro"/>
</dbReference>
<evidence type="ECO:0000256" key="1">
    <source>
        <dbReference type="SAM" id="MobiDB-lite"/>
    </source>
</evidence>
<keyword evidence="3" id="KW-1185">Reference proteome</keyword>
<evidence type="ECO:0000313" key="2">
    <source>
        <dbReference type="EMBL" id="ODV82470.1"/>
    </source>
</evidence>
<dbReference type="InterPro" id="IPR036412">
    <property type="entry name" value="HAD-like_sf"/>
</dbReference>
<dbReference type="SUPFAM" id="SSF53756">
    <property type="entry name" value="UDP-Glycosyltransferase/glycogen phosphorylase"/>
    <property type="match status" value="1"/>
</dbReference>
<organism evidence="2 3">
    <name type="scientific">Suhomyces tanzawaensis NRRL Y-17324</name>
    <dbReference type="NCBI Taxonomy" id="984487"/>
    <lineage>
        <taxon>Eukaryota</taxon>
        <taxon>Fungi</taxon>
        <taxon>Dikarya</taxon>
        <taxon>Ascomycota</taxon>
        <taxon>Saccharomycotina</taxon>
        <taxon>Pichiomycetes</taxon>
        <taxon>Debaryomycetaceae</taxon>
        <taxon>Suhomyces</taxon>
    </lineage>
</organism>
<dbReference type="EMBL" id="KV453909">
    <property type="protein sequence ID" value="ODV82470.1"/>
    <property type="molecule type" value="Genomic_DNA"/>
</dbReference>
<dbReference type="Pfam" id="PF00982">
    <property type="entry name" value="Glyco_transf_20"/>
    <property type="match status" value="1"/>
</dbReference>
<dbReference type="PANTHER" id="PTHR10788:SF15">
    <property type="entry name" value="TREHALOSE SYNTHASE COMPLEX REGULATORY SUBUNIT TPS3-RELATED"/>
    <property type="match status" value="1"/>
</dbReference>
<dbReference type="Pfam" id="PF02358">
    <property type="entry name" value="Trehalose_PPase"/>
    <property type="match status" value="1"/>
</dbReference>
<dbReference type="CDD" id="cd03788">
    <property type="entry name" value="GT20_TPS"/>
    <property type="match status" value="1"/>
</dbReference>
<dbReference type="InterPro" id="IPR001830">
    <property type="entry name" value="Glyco_trans_20"/>
</dbReference>
<dbReference type="AlphaFoldDB" id="A0A1E4SSH9"/>
<dbReference type="OrthoDB" id="755951at2759"/>
<dbReference type="Proteomes" id="UP000094285">
    <property type="component" value="Unassembled WGS sequence"/>
</dbReference>
<dbReference type="STRING" id="984487.A0A1E4SSH9"/>
<name>A0A1E4SSH9_9ASCO</name>
<feature type="region of interest" description="Disordered" evidence="1">
    <location>
        <begin position="165"/>
        <end position="208"/>
    </location>
</feature>
<feature type="compositionally biased region" description="Polar residues" evidence="1">
    <location>
        <begin position="165"/>
        <end position="176"/>
    </location>
</feature>
<proteinExistence type="predicted"/>
<dbReference type="GO" id="GO:0003825">
    <property type="term" value="F:alpha,alpha-trehalose-phosphate synthase (UDP-forming) activity"/>
    <property type="evidence" value="ECO:0007669"/>
    <property type="project" value="TreeGrafter"/>
</dbReference>
<dbReference type="GO" id="GO:0005946">
    <property type="term" value="C:alpha,alpha-trehalose-phosphate synthase complex (UDP-forming)"/>
    <property type="evidence" value="ECO:0007669"/>
    <property type="project" value="TreeGrafter"/>
</dbReference>
<keyword evidence="2" id="KW-0808">Transferase</keyword>
<feature type="compositionally biased region" description="Low complexity" evidence="1">
    <location>
        <begin position="182"/>
        <end position="193"/>
    </location>
</feature>
<protein>
    <submittedName>
        <fullName evidence="2">Glycosyltransferase family 20 protein</fullName>
    </submittedName>
</protein>
<dbReference type="GO" id="GO:0005829">
    <property type="term" value="C:cytosol"/>
    <property type="evidence" value="ECO:0007669"/>
    <property type="project" value="TreeGrafter"/>
</dbReference>
<gene>
    <name evidence="2" type="ORF">CANTADRAFT_4459</name>
</gene>
<dbReference type="SUPFAM" id="SSF56784">
    <property type="entry name" value="HAD-like"/>
    <property type="match status" value="1"/>
</dbReference>
<evidence type="ECO:0000313" key="3">
    <source>
        <dbReference type="Proteomes" id="UP000094285"/>
    </source>
</evidence>
<sequence length="1055" mass="117497">MTVIIGSLFLPYTVQFEVGATDAIAQPHVPKGPHEPAPVAAKLAPSSSILPSLSIANSRQQTPLAASPGPEYKPEASADAQDFFYKNHRFKKQTDTPLADGIADKLGPHYIQPRARYNNGVPPSSVVDPKNKDDGSGLLGLKMNRSTNNLAGLAGSHTNLAALSHASTNRTRSSLSKPHPGLTLHTNSSTSSLAVAEEDDHQASNPSWNNEYASDVKLAPFGGFSNPGDLLDQPNIFETAPWTIKFSHKGNVSTTKAVKLSAEHNIVKSRKWVGTISMPSDEVPDHIRNDIAGELRKGYNSEAVFPNDATFQGHYNSFCKQILWPTFHYQIPDDPKSKAFEDHSWGHYQLLNQLVADKIVEVYLRENGNANPEDPENMIWIHDYHLLLVPLMVRQKLPEVKIGLFLHVSFPSSEVFRCFAQRTEILKGMLGANCISFQTDEYVRHFLQTCNRLLLADVNDLGITYEGNFTMTNTIPVGIDSNSIIEMVQSESVTEWRQLIKERWPDQNLIVSRDKLDKLRGIKQKLLAYEKFLNSNPEYIDTTVLIEICIGSSHDPHYESEIMQIVARINSLPENISVSQPVVLLQKDIEFEQYLALQCEADVFVVSSMREGLNLTSHEFITATSEKKSPLILSEFTGSSQLLDCGGHGALLINPWDIKTFSETFKKLLTMDKKEKETRWTKCNDIVKTQDSMNWVASCLQSINESYDLNKRTNLNKLKPFNTDVFGHFYRQGKEKNRLFFLNFETAATTLSVGDKKPTTNSITTAKSAYTEPSRLISLLNGLLEDPKNKVYIISFLKRTDLDRLYRTYPNLGLIAENGGYIKVIGSQKWISMVDETEIQGWIAQVTQLVESKVERLPGSHCEVEDCTVRFHTGKSFIEDRERTLDAMGDCIQHVNDVFQDSDGVHASLIRDVVIIQQNQLALKALKFINDYYSQDNSGVDAEQLIQNFQVKGLAGAATNTPIRSKSIDISSLGELATSTSTSEGLNSIFVAGATTLLDEPSYEFVNRLKENGLIQTVSTVAILGDESDVRTSANFGVNGINELLRVLSEAKSIV</sequence>
<dbReference type="GeneID" id="30983263"/>
<dbReference type="PANTHER" id="PTHR10788">
    <property type="entry name" value="TREHALOSE-6-PHOSPHATE SYNTHASE"/>
    <property type="match status" value="1"/>
</dbReference>
<dbReference type="Gene3D" id="3.40.50.2000">
    <property type="entry name" value="Glycogen Phosphorylase B"/>
    <property type="match status" value="2"/>
</dbReference>
<dbReference type="GO" id="GO:0004805">
    <property type="term" value="F:trehalose-phosphatase activity"/>
    <property type="evidence" value="ECO:0007669"/>
    <property type="project" value="TreeGrafter"/>
</dbReference>
<dbReference type="InterPro" id="IPR003337">
    <property type="entry name" value="Trehalose_PPase"/>
</dbReference>
<reference evidence="3" key="1">
    <citation type="submission" date="2016-05" db="EMBL/GenBank/DDBJ databases">
        <title>Comparative genomics of biotechnologically important yeasts.</title>
        <authorList>
            <consortium name="DOE Joint Genome Institute"/>
            <person name="Riley R."/>
            <person name="Haridas S."/>
            <person name="Wolfe K.H."/>
            <person name="Lopes M.R."/>
            <person name="Hittinger C.T."/>
            <person name="Goker M."/>
            <person name="Salamov A."/>
            <person name="Wisecaver J."/>
            <person name="Long T.M."/>
            <person name="Aerts A.L."/>
            <person name="Barry K."/>
            <person name="Choi C."/>
            <person name="Clum A."/>
            <person name="Coughlan A.Y."/>
            <person name="Deshpande S."/>
            <person name="Douglass A.P."/>
            <person name="Hanson S.J."/>
            <person name="Klenk H.-P."/>
            <person name="Labutti K."/>
            <person name="Lapidus A."/>
            <person name="Lindquist E."/>
            <person name="Lipzen A."/>
            <person name="Meier-Kolthoff J.P."/>
            <person name="Ohm R.A."/>
            <person name="Otillar R.P."/>
            <person name="Pangilinan J."/>
            <person name="Peng Y."/>
            <person name="Rokas A."/>
            <person name="Rosa C.A."/>
            <person name="Scheuner C."/>
            <person name="Sibirny A.A."/>
            <person name="Slot J.C."/>
            <person name="Stielow J.B."/>
            <person name="Sun H."/>
            <person name="Kurtzman C.P."/>
            <person name="Blackwell M."/>
            <person name="Grigoriev I.V."/>
            <person name="Jeffries T.W."/>
        </authorList>
    </citation>
    <scope>NUCLEOTIDE SEQUENCE [LARGE SCALE GENOMIC DNA]</scope>
    <source>
        <strain evidence="3">NRRL Y-17324</strain>
    </source>
</reference>
<accession>A0A1E4SSH9</accession>